<keyword evidence="2 6" id="KW-0963">Cytoplasm</keyword>
<dbReference type="InterPro" id="IPR050115">
    <property type="entry name" value="Proteasome_alpha"/>
</dbReference>
<accession>A0A1D1VAM5</accession>
<dbReference type="OrthoDB" id="431557at2759"/>
<comment type="similarity">
    <text evidence="5 6">Belongs to the peptidase T1A family.</text>
</comment>
<protein>
    <recommendedName>
        <fullName evidence="6">Proteasome subunit alpha type</fullName>
    </recommendedName>
</protein>
<dbReference type="InterPro" id="IPR035144">
    <property type="entry name" value="Proteasome_alpha1"/>
</dbReference>
<dbReference type="STRING" id="947166.A0A1D1VAM5"/>
<comment type="function">
    <text evidence="1">The proteasome is a multicatalytic proteinase complex which is characterized by its ability to cleave peptides with Arg, Phe, Tyr, Leu, and Glu adjacent to the leaving group at neutral or slightly basic pH. The proteasome has an ATP-dependent proteolytic activity.</text>
</comment>
<proteinExistence type="inferred from homology"/>
<organism evidence="8 9">
    <name type="scientific">Ramazzottius varieornatus</name>
    <name type="common">Water bear</name>
    <name type="synonym">Tardigrade</name>
    <dbReference type="NCBI Taxonomy" id="947166"/>
    <lineage>
        <taxon>Eukaryota</taxon>
        <taxon>Metazoa</taxon>
        <taxon>Ecdysozoa</taxon>
        <taxon>Tardigrada</taxon>
        <taxon>Eutardigrada</taxon>
        <taxon>Parachela</taxon>
        <taxon>Hypsibioidea</taxon>
        <taxon>Ramazzottiidae</taxon>
        <taxon>Ramazzottius</taxon>
    </lineage>
</organism>
<dbReference type="AlphaFoldDB" id="A0A1D1VAM5"/>
<dbReference type="InterPro" id="IPR023332">
    <property type="entry name" value="Proteasome_alpha-type"/>
</dbReference>
<evidence type="ECO:0000256" key="6">
    <source>
        <dbReference type="RuleBase" id="RU000551"/>
    </source>
</evidence>
<name>A0A1D1VAM5_RAMVA</name>
<keyword evidence="9" id="KW-1185">Reference proteome</keyword>
<dbReference type="Pfam" id="PF10584">
    <property type="entry name" value="Proteasome_A_N"/>
    <property type="match status" value="1"/>
</dbReference>
<feature type="domain" description="Proteasome alpha-type subunits" evidence="7">
    <location>
        <begin position="6"/>
        <end position="28"/>
    </location>
</feature>
<keyword evidence="3 5" id="KW-0647">Proteasome</keyword>
<evidence type="ECO:0000313" key="8">
    <source>
        <dbReference type="EMBL" id="GAU98686.1"/>
    </source>
</evidence>
<dbReference type="GO" id="GO:0019773">
    <property type="term" value="C:proteasome core complex, alpha-subunit complex"/>
    <property type="evidence" value="ECO:0007669"/>
    <property type="project" value="UniProtKB-UniRule"/>
</dbReference>
<dbReference type="CDD" id="cd03749">
    <property type="entry name" value="proteasome_alpha_type_1"/>
    <property type="match status" value="1"/>
</dbReference>
<dbReference type="GO" id="GO:0005634">
    <property type="term" value="C:nucleus"/>
    <property type="evidence" value="ECO:0007669"/>
    <property type="project" value="UniProtKB-SubCell"/>
</dbReference>
<dbReference type="InterPro" id="IPR000426">
    <property type="entry name" value="Proteasome_asu_N"/>
</dbReference>
<evidence type="ECO:0000256" key="1">
    <source>
        <dbReference type="ARBA" id="ARBA00002000"/>
    </source>
</evidence>
<evidence type="ECO:0000259" key="7">
    <source>
        <dbReference type="PROSITE" id="PS00388"/>
    </source>
</evidence>
<dbReference type="InterPro" id="IPR029055">
    <property type="entry name" value="Ntn_hydrolases_N"/>
</dbReference>
<dbReference type="Proteomes" id="UP000186922">
    <property type="component" value="Unassembled WGS sequence"/>
</dbReference>
<dbReference type="InterPro" id="IPR001353">
    <property type="entry name" value="Proteasome_sua/b"/>
</dbReference>
<evidence type="ECO:0000256" key="4">
    <source>
        <dbReference type="ARBA" id="ARBA00023242"/>
    </source>
</evidence>
<dbReference type="Pfam" id="PF00227">
    <property type="entry name" value="Proteasome"/>
    <property type="match status" value="1"/>
</dbReference>
<dbReference type="PROSITE" id="PS00388">
    <property type="entry name" value="PROTEASOME_ALPHA_1"/>
    <property type="match status" value="1"/>
</dbReference>
<dbReference type="SUPFAM" id="SSF56235">
    <property type="entry name" value="N-terminal nucleophile aminohydrolases (Ntn hydrolases)"/>
    <property type="match status" value="1"/>
</dbReference>
<dbReference type="EMBL" id="BDGG01000004">
    <property type="protein sequence ID" value="GAU98686.1"/>
    <property type="molecule type" value="Genomic_DNA"/>
</dbReference>
<comment type="subunit">
    <text evidence="6">The 20S proteasome core is composed of 28 subunits that are arranged in four stacked rings, resulting in a barrel-shaped structure. The two end rings are each formed by seven alpha subunits, and the two central rings are each formed by seven beta subunits.</text>
</comment>
<evidence type="ECO:0000256" key="5">
    <source>
        <dbReference type="PROSITE-ProRule" id="PRU00808"/>
    </source>
</evidence>
<sequence length="288" mass="31874">MFRNQYDNDVTVWSPQGRLHQIEYAMEAVKQGSAVVGMKNATHAAIAAVKRVPSELASYQKKLFAIDEHCGVGIAGLTADARTINNFLQTECLNHRYAYSRPMPLSRLVGTLGNKMQVTTQEESGRPYGVGLLMIGFDHKGPHLIQIDPSANHYECKGMSIGARSQSARTYLEKHLDTYQATQTVEDLVRHALRALRDTLTNDQELSSKLVSVAVVGKDHPFQVYDDQLVEDLISEVIKEPRATVRPAQSTFAVQAEDLMEEDTNRPPPPDPEVAVALDVAVHRGTNP</sequence>
<evidence type="ECO:0000313" key="9">
    <source>
        <dbReference type="Proteomes" id="UP000186922"/>
    </source>
</evidence>
<evidence type="ECO:0000256" key="2">
    <source>
        <dbReference type="ARBA" id="ARBA00022490"/>
    </source>
</evidence>
<comment type="subcellular location">
    <subcellularLocation>
        <location evidence="6">Cytoplasm</location>
    </subcellularLocation>
    <subcellularLocation>
        <location evidence="6">Nucleus</location>
    </subcellularLocation>
</comment>
<gene>
    <name evidence="8" type="primary">RvY_09800-1</name>
    <name evidence="8" type="synonym">RvY_09800.1</name>
    <name evidence="8" type="ORF">RvY_09800</name>
</gene>
<dbReference type="GO" id="GO:0006511">
    <property type="term" value="P:ubiquitin-dependent protein catabolic process"/>
    <property type="evidence" value="ECO:0007669"/>
    <property type="project" value="InterPro"/>
</dbReference>
<dbReference type="FunFam" id="3.60.20.10:FF:000016">
    <property type="entry name" value="Proteasome subunit alpha type-6"/>
    <property type="match status" value="1"/>
</dbReference>
<comment type="caution">
    <text evidence="8">The sequence shown here is derived from an EMBL/GenBank/DDBJ whole genome shotgun (WGS) entry which is preliminary data.</text>
</comment>
<dbReference type="GO" id="GO:0005737">
    <property type="term" value="C:cytoplasm"/>
    <property type="evidence" value="ECO:0007669"/>
    <property type="project" value="UniProtKB-SubCell"/>
</dbReference>
<reference evidence="8 9" key="1">
    <citation type="journal article" date="2016" name="Nat. Commun.">
        <title>Extremotolerant tardigrade genome and improved radiotolerance of human cultured cells by tardigrade-unique protein.</title>
        <authorList>
            <person name="Hashimoto T."/>
            <person name="Horikawa D.D."/>
            <person name="Saito Y."/>
            <person name="Kuwahara H."/>
            <person name="Kozuka-Hata H."/>
            <person name="Shin-I T."/>
            <person name="Minakuchi Y."/>
            <person name="Ohishi K."/>
            <person name="Motoyama A."/>
            <person name="Aizu T."/>
            <person name="Enomoto A."/>
            <person name="Kondo K."/>
            <person name="Tanaka S."/>
            <person name="Hara Y."/>
            <person name="Koshikawa S."/>
            <person name="Sagara H."/>
            <person name="Miura T."/>
            <person name="Yokobori S."/>
            <person name="Miyagawa K."/>
            <person name="Suzuki Y."/>
            <person name="Kubo T."/>
            <person name="Oyama M."/>
            <person name="Kohara Y."/>
            <person name="Fujiyama A."/>
            <person name="Arakawa K."/>
            <person name="Katayama T."/>
            <person name="Toyoda A."/>
            <person name="Kunieda T."/>
        </authorList>
    </citation>
    <scope>NUCLEOTIDE SEQUENCE [LARGE SCALE GENOMIC DNA]</scope>
    <source>
        <strain evidence="8 9">YOKOZUNA-1</strain>
    </source>
</reference>
<dbReference type="PANTHER" id="PTHR11599">
    <property type="entry name" value="PROTEASOME SUBUNIT ALPHA/BETA"/>
    <property type="match status" value="1"/>
</dbReference>
<evidence type="ECO:0000256" key="3">
    <source>
        <dbReference type="ARBA" id="ARBA00022942"/>
    </source>
</evidence>
<dbReference type="Gene3D" id="3.60.20.10">
    <property type="entry name" value="Glutamine Phosphoribosylpyrophosphate, subunit 1, domain 1"/>
    <property type="match status" value="1"/>
</dbReference>
<dbReference type="SMART" id="SM00948">
    <property type="entry name" value="Proteasome_A_N"/>
    <property type="match status" value="1"/>
</dbReference>
<keyword evidence="4 6" id="KW-0539">Nucleus</keyword>
<dbReference type="PROSITE" id="PS51475">
    <property type="entry name" value="PROTEASOME_ALPHA_2"/>
    <property type="match status" value="1"/>
</dbReference>